<evidence type="ECO:0000256" key="4">
    <source>
        <dbReference type="ARBA" id="ARBA00022695"/>
    </source>
</evidence>
<feature type="compositionally biased region" description="Low complexity" evidence="17">
    <location>
        <begin position="1314"/>
        <end position="1333"/>
    </location>
</feature>
<dbReference type="SUPFAM" id="SSF54160">
    <property type="entry name" value="Chromo domain-like"/>
    <property type="match status" value="1"/>
</dbReference>
<accession>A0A8H6X8N2</accession>
<dbReference type="EC" id="2.7.7.49" evidence="1"/>
<dbReference type="SMART" id="SM00298">
    <property type="entry name" value="CHROMO"/>
    <property type="match status" value="1"/>
</dbReference>
<keyword evidence="15" id="KW-0238">DNA-binding</keyword>
<evidence type="ECO:0000313" key="21">
    <source>
        <dbReference type="EMBL" id="KAF7336473.1"/>
    </source>
</evidence>
<keyword evidence="5" id="KW-0540">Nuclease</keyword>
<gene>
    <name evidence="21" type="ORF">MSAN_02301700</name>
</gene>
<dbReference type="Gene3D" id="3.10.10.10">
    <property type="entry name" value="HIV Type 1 Reverse Transcriptase, subunit A, domain 1"/>
    <property type="match status" value="1"/>
</dbReference>
<sequence>MEVDSLKFRGPLTQDEKDRRRRNNLCLYCGGPGHDSGDLSQQVCEAKKRDAARQAGLSGSDARARPDLAVKPTFIRATNGHFIPQNYVVPRFVFASFSHLNSPDHFFISVSLSFPGRAPIRTFALVDCGATASCISERFSQRHSLPRTPKDVPVPITAVDDRPIAGGLVTHDVVARLSVESHSEVIRLGVVSVGYPVILGLDWLRRHNPEIDWTSMDLSLSCCNLTRSDPIRVGARGFGLPRPSPGSSALNSVSSTSVGLGFGLRGELFPFFRSTSLAPPNSAPVPSSTHVPTIHSHDERLADDSSLRLSADSAPTPLMCTSSSGSFLSALTGLNGFGRSVLDRTHPVPAPTPRIRALPLTPSPRWARHPRLTTPTSVLTTLTNLMTPLRCALSLLNTCLGLRQSFPTLKSTLCLPTVPYDISIDLEDGKSPPFGPMYRLSQDERDALAKYLDENLRKGFIRRSTSSAAAPILFARKKSGDLRLCVDYRGLNSITKKNRYPLPLIDDLLDRTQGCKVFSVIDLKNAFNLVRVKEGDEWKTAFRTPLGLFETLVMPFGLSNAPSTFQAFIMDTLRDYLDVFCVVYLDDILIFSRSQEEHDGHVKKCEFDRSEVTYLGYVIGADGIKMDPKKLDTKDVIFQFSASARAAFDKLKAALLSPTCSSLTMKVTSILSLSTLGNLLLPKSTTRSMTKNFLLLWNPSATCAWLIGTSHPVSVISDHKNLEYFMSTRVLNRRQVRWSMFLSEFDFKLSWGPGVKNVADAPSRRPDFVPQKGDETSEAQFKTLLRPYHTELLFPDRTLVPSTPSSPPLSATLSALTTLSIDSSELLKRFQDAWEVDQEWREALERDSDFVAERGMVYHKGRLFVPEPLRADVLRSRHDSVVAGHPGRTRTLQNVQRDYSWPGLYTRVRKYVDACDLCHRIQAVRHRPYGPLQPLDIPTRPWLSISMDFIVKLPDSHGYDSIFVVCDRLTRAAHFIPCKESINAPELAWLFLDRIFRYHGLPESIISDRGAVFISQFWSELTRLLQVDVRTSTAYHPQTDGLTERTNQTLETYLRAYVSYQQDDWVDYLPLAEFAFNNSVNSSTQQSPFFANTGFHPTFEPRISEAAPAVVPAAADLATRLERIHLELQAELKHAQEVQARAYDRHHDPIPPDLQPGRLVWLLRRNIKTTRPSDKLDHRRLGPYPIECAVGTRAFKLCLPSYLSRLHPVFHISLLEPYNDPSEFHPHADPQPFELLPDDDPATRVAAILDARKTGRRFEYLVHFTGASEDEDAWVPLSDIPCTADELLERFHRRHPRAPRPQRVVLEQTYPVETSNSISPSSTSTADSLSVPDSVPPPPPRLSTSTPSAVPRASRRVPTPPPVRENLQSNYVPPTVTTTRFGRKSRPADRLDPIIKGREPRPP</sequence>
<protein>
    <recommendedName>
        <fullName evidence="1">RNA-directed DNA polymerase</fullName>
        <ecNumber evidence="1">2.7.7.49</ecNumber>
    </recommendedName>
</protein>
<keyword evidence="11" id="KW-0694">RNA-binding</keyword>
<dbReference type="PROSITE" id="PS50013">
    <property type="entry name" value="CHROMO_2"/>
    <property type="match status" value="1"/>
</dbReference>
<keyword evidence="7" id="KW-0064">Aspartyl protease</keyword>
<dbReference type="InterPro" id="IPR043502">
    <property type="entry name" value="DNA/RNA_pol_sf"/>
</dbReference>
<dbReference type="GO" id="GO:0006338">
    <property type="term" value="P:chromatin remodeling"/>
    <property type="evidence" value="ECO:0007669"/>
    <property type="project" value="UniProtKB-ARBA"/>
</dbReference>
<dbReference type="InterPro" id="IPR041373">
    <property type="entry name" value="RT_RNaseH"/>
</dbReference>
<dbReference type="Gene3D" id="3.30.70.270">
    <property type="match status" value="1"/>
</dbReference>
<dbReference type="InterPro" id="IPR050951">
    <property type="entry name" value="Retrovirus_Pol_polyprotein"/>
</dbReference>
<evidence type="ECO:0000256" key="13">
    <source>
        <dbReference type="ARBA" id="ARBA00022918"/>
    </source>
</evidence>
<keyword evidence="6" id="KW-0479">Metal-binding</keyword>
<feature type="compositionally biased region" description="Polar residues" evidence="17">
    <location>
        <begin position="1366"/>
        <end position="1380"/>
    </location>
</feature>
<dbReference type="Pfam" id="PF08284">
    <property type="entry name" value="RVP_2"/>
    <property type="match status" value="1"/>
</dbReference>
<dbReference type="GO" id="GO:0003723">
    <property type="term" value="F:RNA binding"/>
    <property type="evidence" value="ECO:0007669"/>
    <property type="project" value="UniProtKB-KW"/>
</dbReference>
<evidence type="ECO:0000256" key="1">
    <source>
        <dbReference type="ARBA" id="ARBA00012493"/>
    </source>
</evidence>
<dbReference type="CDD" id="cd00303">
    <property type="entry name" value="retropepsin_like"/>
    <property type="match status" value="1"/>
</dbReference>
<evidence type="ECO:0000256" key="7">
    <source>
        <dbReference type="ARBA" id="ARBA00022750"/>
    </source>
</evidence>
<dbReference type="InterPro" id="IPR056924">
    <property type="entry name" value="SH3_Tf2-1"/>
</dbReference>
<dbReference type="FunFam" id="3.30.420.10:FF:000032">
    <property type="entry name" value="Retrovirus-related Pol polyprotein from transposon 297-like Protein"/>
    <property type="match status" value="1"/>
</dbReference>
<dbReference type="PROSITE" id="PS50878">
    <property type="entry name" value="RT_POL"/>
    <property type="match status" value="1"/>
</dbReference>
<dbReference type="GO" id="GO:0003964">
    <property type="term" value="F:RNA-directed DNA polymerase activity"/>
    <property type="evidence" value="ECO:0007669"/>
    <property type="project" value="UniProtKB-KW"/>
</dbReference>
<keyword evidence="16" id="KW-0233">DNA recombination</keyword>
<evidence type="ECO:0000256" key="2">
    <source>
        <dbReference type="ARBA" id="ARBA00022670"/>
    </source>
</evidence>
<evidence type="ECO:0000256" key="11">
    <source>
        <dbReference type="ARBA" id="ARBA00022884"/>
    </source>
</evidence>
<reference evidence="21" key="1">
    <citation type="submission" date="2020-05" db="EMBL/GenBank/DDBJ databases">
        <title>Mycena genomes resolve the evolution of fungal bioluminescence.</title>
        <authorList>
            <person name="Tsai I.J."/>
        </authorList>
    </citation>
    <scope>NUCLEOTIDE SEQUENCE</scope>
    <source>
        <strain evidence="21">160909Yilan</strain>
    </source>
</reference>
<keyword evidence="8" id="KW-0255">Endonuclease</keyword>
<dbReference type="CDD" id="cd01647">
    <property type="entry name" value="RT_LTR"/>
    <property type="match status" value="1"/>
</dbReference>
<feature type="domain" description="Integrase catalytic" evidence="20">
    <location>
        <begin position="937"/>
        <end position="1096"/>
    </location>
</feature>
<dbReference type="InterPro" id="IPR000953">
    <property type="entry name" value="Chromo/chromo_shadow_dom"/>
</dbReference>
<dbReference type="InterPro" id="IPR041588">
    <property type="entry name" value="Integrase_H2C2"/>
</dbReference>
<dbReference type="InterPro" id="IPR023780">
    <property type="entry name" value="Chromo_domain"/>
</dbReference>
<dbReference type="Pfam" id="PF17917">
    <property type="entry name" value="RT_RNaseH"/>
    <property type="match status" value="1"/>
</dbReference>
<evidence type="ECO:0000256" key="14">
    <source>
        <dbReference type="ARBA" id="ARBA00022932"/>
    </source>
</evidence>
<dbReference type="SUPFAM" id="SSF50630">
    <property type="entry name" value="Acid proteases"/>
    <property type="match status" value="1"/>
</dbReference>
<evidence type="ECO:0000256" key="3">
    <source>
        <dbReference type="ARBA" id="ARBA00022679"/>
    </source>
</evidence>
<dbReference type="InterPro" id="IPR000477">
    <property type="entry name" value="RT_dom"/>
</dbReference>
<evidence type="ECO:0000313" key="22">
    <source>
        <dbReference type="Proteomes" id="UP000623467"/>
    </source>
</evidence>
<keyword evidence="2" id="KW-0645">Protease</keyword>
<keyword evidence="13" id="KW-0695">RNA-directed DNA polymerase</keyword>
<evidence type="ECO:0000259" key="20">
    <source>
        <dbReference type="PROSITE" id="PS50994"/>
    </source>
</evidence>
<evidence type="ECO:0000256" key="10">
    <source>
        <dbReference type="ARBA" id="ARBA00022842"/>
    </source>
</evidence>
<dbReference type="PANTHER" id="PTHR37984">
    <property type="entry name" value="PROTEIN CBG26694"/>
    <property type="match status" value="1"/>
</dbReference>
<evidence type="ECO:0000256" key="8">
    <source>
        <dbReference type="ARBA" id="ARBA00022759"/>
    </source>
</evidence>
<evidence type="ECO:0000256" key="6">
    <source>
        <dbReference type="ARBA" id="ARBA00022723"/>
    </source>
</evidence>
<feature type="domain" description="Reverse transcriptase" evidence="19">
    <location>
        <begin position="456"/>
        <end position="655"/>
    </location>
</feature>
<dbReference type="InterPro" id="IPR021109">
    <property type="entry name" value="Peptidase_aspartic_dom_sf"/>
</dbReference>
<dbReference type="GO" id="GO:0003887">
    <property type="term" value="F:DNA-directed DNA polymerase activity"/>
    <property type="evidence" value="ECO:0007669"/>
    <property type="project" value="UniProtKB-KW"/>
</dbReference>
<feature type="region of interest" description="Disordered" evidence="17">
    <location>
        <begin position="348"/>
        <end position="371"/>
    </location>
</feature>
<keyword evidence="9" id="KW-0378">Hydrolase</keyword>
<evidence type="ECO:0000256" key="5">
    <source>
        <dbReference type="ARBA" id="ARBA00022722"/>
    </source>
</evidence>
<feature type="domain" description="Chromo" evidence="18">
    <location>
        <begin position="1243"/>
        <end position="1303"/>
    </location>
</feature>
<keyword evidence="3" id="KW-0808">Transferase</keyword>
<dbReference type="GO" id="GO:0004519">
    <property type="term" value="F:endonuclease activity"/>
    <property type="evidence" value="ECO:0007669"/>
    <property type="project" value="UniProtKB-KW"/>
</dbReference>
<dbReference type="Pfam" id="PF00078">
    <property type="entry name" value="RVT_1"/>
    <property type="match status" value="1"/>
</dbReference>
<dbReference type="GO" id="GO:0015074">
    <property type="term" value="P:DNA integration"/>
    <property type="evidence" value="ECO:0007669"/>
    <property type="project" value="UniProtKB-KW"/>
</dbReference>
<dbReference type="Gene3D" id="1.10.340.70">
    <property type="match status" value="1"/>
</dbReference>
<dbReference type="PANTHER" id="PTHR37984:SF5">
    <property type="entry name" value="PROTEIN NYNRIN-LIKE"/>
    <property type="match status" value="1"/>
</dbReference>
<dbReference type="Pfam" id="PF24626">
    <property type="entry name" value="SH3_Tf2-1"/>
    <property type="match status" value="1"/>
</dbReference>
<dbReference type="InterPro" id="IPR001584">
    <property type="entry name" value="Integrase_cat-core"/>
</dbReference>
<evidence type="ECO:0000259" key="19">
    <source>
        <dbReference type="PROSITE" id="PS50878"/>
    </source>
</evidence>
<evidence type="ECO:0000256" key="12">
    <source>
        <dbReference type="ARBA" id="ARBA00022908"/>
    </source>
</evidence>
<dbReference type="FunFam" id="1.10.340.70:FF:000001">
    <property type="entry name" value="Retrovirus-related Pol polyprotein from transposon gypsy-like Protein"/>
    <property type="match status" value="1"/>
</dbReference>
<keyword evidence="14" id="KW-0239">DNA-directed DNA polymerase</keyword>
<dbReference type="Pfam" id="PF17921">
    <property type="entry name" value="Integrase_H2C2"/>
    <property type="match status" value="1"/>
</dbReference>
<keyword evidence="10" id="KW-0460">Magnesium</keyword>
<evidence type="ECO:0000259" key="18">
    <source>
        <dbReference type="PROSITE" id="PS50013"/>
    </source>
</evidence>
<dbReference type="InterPro" id="IPR012337">
    <property type="entry name" value="RNaseH-like_sf"/>
</dbReference>
<dbReference type="Proteomes" id="UP000623467">
    <property type="component" value="Unassembled WGS sequence"/>
</dbReference>
<feature type="compositionally biased region" description="Basic and acidic residues" evidence="17">
    <location>
        <begin position="1386"/>
        <end position="1403"/>
    </location>
</feature>
<dbReference type="CDD" id="cd00024">
    <property type="entry name" value="CD_CSD"/>
    <property type="match status" value="1"/>
</dbReference>
<dbReference type="SUPFAM" id="SSF53098">
    <property type="entry name" value="Ribonuclease H-like"/>
    <property type="match status" value="1"/>
</dbReference>
<comment type="caution">
    <text evidence="21">The sequence shown here is derived from an EMBL/GenBank/DDBJ whole genome shotgun (WGS) entry which is preliminary data.</text>
</comment>
<feature type="region of interest" description="Disordered" evidence="17">
    <location>
        <begin position="1293"/>
        <end position="1403"/>
    </location>
</feature>
<evidence type="ECO:0000256" key="16">
    <source>
        <dbReference type="ARBA" id="ARBA00023172"/>
    </source>
</evidence>
<dbReference type="GO" id="GO:0004190">
    <property type="term" value="F:aspartic-type endopeptidase activity"/>
    <property type="evidence" value="ECO:0007669"/>
    <property type="project" value="UniProtKB-KW"/>
</dbReference>
<dbReference type="PROSITE" id="PS50994">
    <property type="entry name" value="INTEGRASE"/>
    <property type="match status" value="1"/>
</dbReference>
<dbReference type="EMBL" id="JACAZH010000037">
    <property type="protein sequence ID" value="KAF7336473.1"/>
    <property type="molecule type" value="Genomic_DNA"/>
</dbReference>
<dbReference type="GO" id="GO:0006508">
    <property type="term" value="P:proteolysis"/>
    <property type="evidence" value="ECO:0007669"/>
    <property type="project" value="UniProtKB-KW"/>
</dbReference>
<dbReference type="Gene3D" id="2.40.70.10">
    <property type="entry name" value="Acid Proteases"/>
    <property type="match status" value="1"/>
</dbReference>
<evidence type="ECO:0000256" key="15">
    <source>
        <dbReference type="ARBA" id="ARBA00023125"/>
    </source>
</evidence>
<evidence type="ECO:0000256" key="17">
    <source>
        <dbReference type="SAM" id="MobiDB-lite"/>
    </source>
</evidence>
<keyword evidence="12" id="KW-0229">DNA integration</keyword>
<dbReference type="GO" id="GO:0046872">
    <property type="term" value="F:metal ion binding"/>
    <property type="evidence" value="ECO:0007669"/>
    <property type="project" value="UniProtKB-KW"/>
</dbReference>
<dbReference type="SUPFAM" id="SSF56672">
    <property type="entry name" value="DNA/RNA polymerases"/>
    <property type="match status" value="1"/>
</dbReference>
<dbReference type="InterPro" id="IPR016197">
    <property type="entry name" value="Chromo-like_dom_sf"/>
</dbReference>
<name>A0A8H6X8N2_9AGAR</name>
<dbReference type="Gene3D" id="2.40.50.40">
    <property type="match status" value="1"/>
</dbReference>
<dbReference type="OrthoDB" id="3362284at2759"/>
<dbReference type="GO" id="GO:0006310">
    <property type="term" value="P:DNA recombination"/>
    <property type="evidence" value="ECO:0007669"/>
    <property type="project" value="UniProtKB-KW"/>
</dbReference>
<dbReference type="InterPro" id="IPR036397">
    <property type="entry name" value="RNaseH_sf"/>
</dbReference>
<dbReference type="Pfam" id="PF00385">
    <property type="entry name" value="Chromo"/>
    <property type="match status" value="1"/>
</dbReference>
<dbReference type="GO" id="GO:0003677">
    <property type="term" value="F:DNA binding"/>
    <property type="evidence" value="ECO:0007669"/>
    <property type="project" value="UniProtKB-KW"/>
</dbReference>
<dbReference type="Gene3D" id="3.30.420.10">
    <property type="entry name" value="Ribonuclease H-like superfamily/Ribonuclease H"/>
    <property type="match status" value="1"/>
</dbReference>
<dbReference type="GO" id="GO:0005634">
    <property type="term" value="C:nucleus"/>
    <property type="evidence" value="ECO:0007669"/>
    <property type="project" value="UniProtKB-ARBA"/>
</dbReference>
<keyword evidence="22" id="KW-1185">Reference proteome</keyword>
<organism evidence="21 22">
    <name type="scientific">Mycena sanguinolenta</name>
    <dbReference type="NCBI Taxonomy" id="230812"/>
    <lineage>
        <taxon>Eukaryota</taxon>
        <taxon>Fungi</taxon>
        <taxon>Dikarya</taxon>
        <taxon>Basidiomycota</taxon>
        <taxon>Agaricomycotina</taxon>
        <taxon>Agaricomycetes</taxon>
        <taxon>Agaricomycetidae</taxon>
        <taxon>Agaricales</taxon>
        <taxon>Marasmiineae</taxon>
        <taxon>Mycenaceae</taxon>
        <taxon>Mycena</taxon>
    </lineage>
</organism>
<proteinExistence type="predicted"/>
<dbReference type="InterPro" id="IPR043128">
    <property type="entry name" value="Rev_trsase/Diguanyl_cyclase"/>
</dbReference>
<keyword evidence="4" id="KW-0548">Nucleotidyltransferase</keyword>
<evidence type="ECO:0000256" key="9">
    <source>
        <dbReference type="ARBA" id="ARBA00022801"/>
    </source>
</evidence>